<dbReference type="InterPro" id="IPR036866">
    <property type="entry name" value="RibonucZ/Hydroxyglut_hydro"/>
</dbReference>
<reference evidence="7" key="1">
    <citation type="submission" date="2017-02" db="UniProtKB">
        <authorList>
            <consortium name="WormBaseParasite"/>
        </authorList>
    </citation>
    <scope>IDENTIFICATION</scope>
</reference>
<evidence type="ECO:0000313" key="4">
    <source>
        <dbReference type="EMBL" id="VDN53875.1"/>
    </source>
</evidence>
<dbReference type="Gene3D" id="3.60.15.10">
    <property type="entry name" value="Ribonuclease Z/Hydroxyacylglutathione hydrolase-like"/>
    <property type="match status" value="1"/>
</dbReference>
<evidence type="ECO:0000313" key="7">
    <source>
        <dbReference type="WBParaSite" id="DME_0001037801-mRNA-1"/>
    </source>
</evidence>
<dbReference type="Pfam" id="PF16661">
    <property type="entry name" value="Lactamase_B_6"/>
    <property type="match status" value="1"/>
</dbReference>
<dbReference type="STRING" id="318479.A0A0N4UQS3"/>
<proteinExistence type="predicted"/>
<keyword evidence="6" id="KW-1185">Reference proteome</keyword>
<dbReference type="GO" id="GO:0032039">
    <property type="term" value="C:integrator complex"/>
    <property type="evidence" value="ECO:0007669"/>
    <property type="project" value="InterPro"/>
</dbReference>
<dbReference type="WBParaSite" id="DME_0001037801-mRNA-1">
    <property type="protein sequence ID" value="DME_0001037801-mRNA-1"/>
    <property type="gene ID" value="DME_0001037801"/>
</dbReference>
<evidence type="ECO:0000259" key="3">
    <source>
        <dbReference type="Pfam" id="PF16661"/>
    </source>
</evidence>
<evidence type="ECO:0000256" key="1">
    <source>
        <dbReference type="ARBA" id="ARBA00004123"/>
    </source>
</evidence>
<feature type="domain" description="Metallo-beta-lactamase" evidence="3">
    <location>
        <begin position="98"/>
        <end position="237"/>
    </location>
</feature>
<dbReference type="InterPro" id="IPR027074">
    <property type="entry name" value="Integrator_9su"/>
</dbReference>
<dbReference type="Proteomes" id="UP000038040">
    <property type="component" value="Unplaced"/>
</dbReference>
<keyword evidence="2" id="KW-0539">Nucleus</keyword>
<protein>
    <submittedName>
        <fullName evidence="7">Lactamase_B domain-containing protein</fullName>
    </submittedName>
</protein>
<evidence type="ECO:0000256" key="2">
    <source>
        <dbReference type="ARBA" id="ARBA00023242"/>
    </source>
</evidence>
<gene>
    <name evidence="4" type="ORF">DME_LOCUS3848</name>
</gene>
<dbReference type="Proteomes" id="UP000274756">
    <property type="component" value="Unassembled WGS sequence"/>
</dbReference>
<dbReference type="InterPro" id="IPR001279">
    <property type="entry name" value="Metallo-B-lactamas"/>
</dbReference>
<organism evidence="5 7">
    <name type="scientific">Dracunculus medinensis</name>
    <name type="common">Guinea worm</name>
    <dbReference type="NCBI Taxonomy" id="318479"/>
    <lineage>
        <taxon>Eukaryota</taxon>
        <taxon>Metazoa</taxon>
        <taxon>Ecdysozoa</taxon>
        <taxon>Nematoda</taxon>
        <taxon>Chromadorea</taxon>
        <taxon>Rhabditida</taxon>
        <taxon>Spirurina</taxon>
        <taxon>Dracunculoidea</taxon>
        <taxon>Dracunculidae</taxon>
        <taxon>Dracunculus</taxon>
    </lineage>
</organism>
<sequence length="289" mass="32931">MFGGRSVIVFFSSISLSRQPYQPCLLLKWPSVSILLDCALDLSSLASYLPETFKSARFSKLAHDHPLSSIKNLKRCGEHIFIDGPLEVHSMPLHCISMESVDAILISNWMSLIALPFFTENTGFHGTVYATDPTLYIGRLIMEELLEFFDRINREHKGNEWKEMDIFKTFPNLPSSDPREWRPFYSRADMENSLTRVQMTSFRESVNIHGVASAAAYSSGYSIGSCNWIIHTECEKVRQESLKDSSSTSNSSHHYWLSWLRWLQEQDISKLLGPTPSLVVIKAIPFSII</sequence>
<evidence type="ECO:0000313" key="5">
    <source>
        <dbReference type="Proteomes" id="UP000038040"/>
    </source>
</evidence>
<dbReference type="SUPFAM" id="SSF56281">
    <property type="entry name" value="Metallo-hydrolase/oxidoreductase"/>
    <property type="match status" value="1"/>
</dbReference>
<dbReference type="AlphaFoldDB" id="A0A0N4UQS3"/>
<dbReference type="GO" id="GO:0034472">
    <property type="term" value="P:snRNA 3'-end processing"/>
    <property type="evidence" value="ECO:0007669"/>
    <property type="project" value="TreeGrafter"/>
</dbReference>
<name>A0A0N4UQS3_DRAME</name>
<dbReference type="OrthoDB" id="5600060at2759"/>
<comment type="subcellular location">
    <subcellularLocation>
        <location evidence="1">Nucleus</location>
    </subcellularLocation>
</comment>
<reference evidence="4 6" key="2">
    <citation type="submission" date="2018-11" db="EMBL/GenBank/DDBJ databases">
        <authorList>
            <consortium name="Pathogen Informatics"/>
        </authorList>
    </citation>
    <scope>NUCLEOTIDE SEQUENCE [LARGE SCALE GENOMIC DNA]</scope>
</reference>
<dbReference type="PANTHER" id="PTHR46094">
    <property type="entry name" value="INTEGRATOR COMPLEX SUBUNIT 9"/>
    <property type="match status" value="1"/>
</dbReference>
<evidence type="ECO:0000313" key="6">
    <source>
        <dbReference type="Proteomes" id="UP000274756"/>
    </source>
</evidence>
<dbReference type="PANTHER" id="PTHR46094:SF1">
    <property type="entry name" value="INTEGRATOR COMPLEX SUBUNIT 9"/>
    <property type="match status" value="1"/>
</dbReference>
<accession>A0A0N4UQS3</accession>
<dbReference type="EMBL" id="UYYG01000201">
    <property type="protein sequence ID" value="VDN53875.1"/>
    <property type="molecule type" value="Genomic_DNA"/>
</dbReference>